<gene>
    <name evidence="1" type="ORF">RTSSTS7063_02865</name>
</gene>
<organism evidence="1 2">
    <name type="scientific">[Ruminococcus] torques</name>
    <dbReference type="NCBI Taxonomy" id="33039"/>
    <lineage>
        <taxon>Bacteria</taxon>
        <taxon>Bacillati</taxon>
        <taxon>Bacillota</taxon>
        <taxon>Clostridia</taxon>
        <taxon>Lachnospirales</taxon>
        <taxon>Lachnospiraceae</taxon>
        <taxon>Mediterraneibacter</taxon>
    </lineage>
</organism>
<reference evidence="1 2" key="1">
    <citation type="submission" date="2019-07" db="EMBL/GenBank/DDBJ databases">
        <authorList>
            <person name="Hibberd C M."/>
            <person name="Gehrig L. J."/>
            <person name="Chang H.-W."/>
            <person name="Venkatesh S."/>
        </authorList>
    </citation>
    <scope>NUCLEOTIDE SEQUENCE [LARGE SCALE GENOMIC DNA]</scope>
    <source>
        <strain evidence="1">Ruminococcus_torques_SSTS_Bg7063</strain>
    </source>
</reference>
<evidence type="ECO:0000313" key="2">
    <source>
        <dbReference type="Proteomes" id="UP000363661"/>
    </source>
</evidence>
<keyword evidence="2" id="KW-1185">Reference proteome</keyword>
<dbReference type="EMBL" id="CABHNA010000003">
    <property type="protein sequence ID" value="VUW91223.1"/>
    <property type="molecule type" value="Genomic_DNA"/>
</dbReference>
<accession>A0A564S8U0</accession>
<proteinExistence type="predicted"/>
<dbReference type="AlphaFoldDB" id="A0A564S8U0"/>
<dbReference type="RefSeq" id="WP_279230120.1">
    <property type="nucleotide sequence ID" value="NZ_CABHNA010000003.1"/>
</dbReference>
<dbReference type="Proteomes" id="UP000363661">
    <property type="component" value="Unassembled WGS sequence"/>
</dbReference>
<sequence length="43" mass="4963">MNEELKYEEILLELKEAEKLDIDEMEDAPAISYGGGWRTLICC</sequence>
<name>A0A564S8U0_9FIRM</name>
<evidence type="ECO:0000313" key="1">
    <source>
        <dbReference type="EMBL" id="VUW91223.1"/>
    </source>
</evidence>
<protein>
    <submittedName>
        <fullName evidence="1">Uncharacterized protein</fullName>
    </submittedName>
</protein>